<evidence type="ECO:0000256" key="1">
    <source>
        <dbReference type="SAM" id="MobiDB-lite"/>
    </source>
</evidence>
<gene>
    <name evidence="2" type="ORF">GCM10017557_34470</name>
</gene>
<dbReference type="EMBL" id="AP023440">
    <property type="protein sequence ID" value="BCL28588.1"/>
    <property type="molecule type" value="Genomic_DNA"/>
</dbReference>
<organism evidence="2 3">
    <name type="scientific">Streptomyces aurantiacus</name>
    <dbReference type="NCBI Taxonomy" id="47760"/>
    <lineage>
        <taxon>Bacteria</taxon>
        <taxon>Bacillati</taxon>
        <taxon>Actinomycetota</taxon>
        <taxon>Actinomycetes</taxon>
        <taxon>Kitasatosporales</taxon>
        <taxon>Streptomycetaceae</taxon>
        <taxon>Streptomyces</taxon>
        <taxon>Streptomyces aurantiacus group</taxon>
    </lineage>
</organism>
<feature type="compositionally biased region" description="Basic and acidic residues" evidence="1">
    <location>
        <begin position="1"/>
        <end position="19"/>
    </location>
</feature>
<sequence length="84" mass="8873">MHAGEELPVRDGVDHRQGPRDAGVAGQSTAEAVELLVGTVGEAELMQSRQALGGLSVQAALGVREVRHEDSVRCQSAREVEGRV</sequence>
<protein>
    <submittedName>
        <fullName evidence="2">Uncharacterized protein</fullName>
    </submittedName>
</protein>
<name>A0A7G1NZL2_9ACTN</name>
<evidence type="ECO:0000313" key="3">
    <source>
        <dbReference type="Proteomes" id="UP000516444"/>
    </source>
</evidence>
<evidence type="ECO:0000313" key="2">
    <source>
        <dbReference type="EMBL" id="BCL28588.1"/>
    </source>
</evidence>
<proteinExistence type="predicted"/>
<feature type="region of interest" description="Disordered" evidence="1">
    <location>
        <begin position="1"/>
        <end position="28"/>
    </location>
</feature>
<dbReference type="AlphaFoldDB" id="A0A7G1NZL2"/>
<accession>A0A7G1NZL2</accession>
<dbReference type="KEGG" id="sgm:GCM10017557_34470"/>
<reference evidence="2 3" key="1">
    <citation type="journal article" date="2014" name="Int. J. Syst. Evol. Microbiol.">
        <title>Complete genome sequence of Corynebacterium casei LMG S-19264T (=DSM 44701T), isolated from a smear-ripened cheese.</title>
        <authorList>
            <consortium name="US DOE Joint Genome Institute (JGI-PGF)"/>
            <person name="Walter F."/>
            <person name="Albersmeier A."/>
            <person name="Kalinowski J."/>
            <person name="Ruckert C."/>
        </authorList>
    </citation>
    <scope>NUCLEOTIDE SEQUENCE [LARGE SCALE GENOMIC DNA]</scope>
    <source>
        <strain evidence="2 3">JCM 4677</strain>
    </source>
</reference>
<keyword evidence="3" id="KW-1185">Reference proteome</keyword>
<dbReference type="Proteomes" id="UP000516444">
    <property type="component" value="Chromosome"/>
</dbReference>